<keyword evidence="4 7" id="KW-0472">Membrane</keyword>
<dbReference type="OrthoDB" id="444631at2759"/>
<dbReference type="AlphaFoldDB" id="A0A1L7WN58"/>
<feature type="domain" description="Rhodopsin" evidence="8">
    <location>
        <begin position="41"/>
        <end position="285"/>
    </location>
</feature>
<organism evidence="9 10">
    <name type="scientific">Phialocephala subalpina</name>
    <dbReference type="NCBI Taxonomy" id="576137"/>
    <lineage>
        <taxon>Eukaryota</taxon>
        <taxon>Fungi</taxon>
        <taxon>Dikarya</taxon>
        <taxon>Ascomycota</taxon>
        <taxon>Pezizomycotina</taxon>
        <taxon>Leotiomycetes</taxon>
        <taxon>Helotiales</taxon>
        <taxon>Mollisiaceae</taxon>
        <taxon>Phialocephala</taxon>
        <taxon>Phialocephala fortinii species complex</taxon>
    </lineage>
</organism>
<dbReference type="Proteomes" id="UP000184330">
    <property type="component" value="Unassembled WGS sequence"/>
</dbReference>
<name>A0A1L7WN58_9HELO</name>
<feature type="transmembrane region" description="Helical" evidence="7">
    <location>
        <begin position="218"/>
        <end position="240"/>
    </location>
</feature>
<feature type="transmembrane region" description="Helical" evidence="7">
    <location>
        <begin position="138"/>
        <end position="158"/>
    </location>
</feature>
<dbReference type="PANTHER" id="PTHR33048:SF47">
    <property type="entry name" value="INTEGRAL MEMBRANE PROTEIN-RELATED"/>
    <property type="match status" value="1"/>
</dbReference>
<dbReference type="PANTHER" id="PTHR33048">
    <property type="entry name" value="PTH11-LIKE INTEGRAL MEMBRANE PROTEIN (AFU_ORTHOLOGUE AFUA_5G11245)"/>
    <property type="match status" value="1"/>
</dbReference>
<keyword evidence="10" id="KW-1185">Reference proteome</keyword>
<feature type="transmembrane region" description="Helical" evidence="7">
    <location>
        <begin position="108"/>
        <end position="126"/>
    </location>
</feature>
<reference evidence="9 10" key="1">
    <citation type="submission" date="2016-03" db="EMBL/GenBank/DDBJ databases">
        <authorList>
            <person name="Ploux O."/>
        </authorList>
    </citation>
    <scope>NUCLEOTIDE SEQUENCE [LARGE SCALE GENOMIC DNA]</scope>
    <source>
        <strain evidence="9 10">UAMH 11012</strain>
    </source>
</reference>
<dbReference type="InterPro" id="IPR052337">
    <property type="entry name" value="SAT4-like"/>
</dbReference>
<evidence type="ECO:0000256" key="4">
    <source>
        <dbReference type="ARBA" id="ARBA00023136"/>
    </source>
</evidence>
<dbReference type="Pfam" id="PF20684">
    <property type="entry name" value="Fung_rhodopsin"/>
    <property type="match status" value="1"/>
</dbReference>
<evidence type="ECO:0000256" key="7">
    <source>
        <dbReference type="SAM" id="Phobius"/>
    </source>
</evidence>
<gene>
    <name evidence="9" type="ORF">PAC_04090</name>
</gene>
<feature type="transmembrane region" description="Helical" evidence="7">
    <location>
        <begin position="188"/>
        <end position="206"/>
    </location>
</feature>
<accession>A0A1L7WN58</accession>
<protein>
    <recommendedName>
        <fullName evidence="8">Rhodopsin domain-containing protein</fullName>
    </recommendedName>
</protein>
<evidence type="ECO:0000313" key="9">
    <source>
        <dbReference type="EMBL" id="CZR54207.1"/>
    </source>
</evidence>
<keyword evidence="2 7" id="KW-0812">Transmembrane</keyword>
<sequence length="388" mass="43007">MANVTTIAGHVPNYVNPVTRQPVLLGINISFTLAALICVGLRVYTRKFLRNVAGVEDLIIMAAMLFAVTATICTCLGCKLGGTGLHYWDIPPTVNKRLNQQLSYVNQFLYQIILQLTKISILLFYISLSNAQYLRKWSWGMIGLSATFCLACTIVEIFQCSPVQKSIYGASVAGVCIQQPEFFKATGFINLFMDLVVLVLPLPLLWSLQAPLRQRIALCLIFCVGIFVCVCSIIRLKIWYQVSGDGNRNNPDSSWTRVDITDWSAIEYCTGLICASLPHLKPLFAKIMPGFLSTARETRSHELYGYNKSGLGSKRHRIPIGSTEAADTFYRKHKTHSSTVTEGAGQSDSESTDQIVQDEQGVGVPGDKENWHILKTARVDVKGADYHA</sequence>
<proteinExistence type="inferred from homology"/>
<evidence type="ECO:0000259" key="8">
    <source>
        <dbReference type="Pfam" id="PF20684"/>
    </source>
</evidence>
<feature type="transmembrane region" description="Helical" evidence="7">
    <location>
        <begin position="23"/>
        <end position="45"/>
    </location>
</feature>
<dbReference type="EMBL" id="FJOG01000004">
    <property type="protein sequence ID" value="CZR54207.1"/>
    <property type="molecule type" value="Genomic_DNA"/>
</dbReference>
<feature type="transmembrane region" description="Helical" evidence="7">
    <location>
        <begin position="57"/>
        <end position="88"/>
    </location>
</feature>
<keyword evidence="3 7" id="KW-1133">Transmembrane helix</keyword>
<evidence type="ECO:0000256" key="2">
    <source>
        <dbReference type="ARBA" id="ARBA00022692"/>
    </source>
</evidence>
<comment type="similarity">
    <text evidence="5">Belongs to the SAT4 family.</text>
</comment>
<feature type="compositionally biased region" description="Polar residues" evidence="6">
    <location>
        <begin position="337"/>
        <end position="357"/>
    </location>
</feature>
<evidence type="ECO:0000313" key="10">
    <source>
        <dbReference type="Proteomes" id="UP000184330"/>
    </source>
</evidence>
<evidence type="ECO:0000256" key="1">
    <source>
        <dbReference type="ARBA" id="ARBA00004141"/>
    </source>
</evidence>
<dbReference type="GO" id="GO:0016020">
    <property type="term" value="C:membrane"/>
    <property type="evidence" value="ECO:0007669"/>
    <property type="project" value="UniProtKB-SubCell"/>
</dbReference>
<evidence type="ECO:0000256" key="3">
    <source>
        <dbReference type="ARBA" id="ARBA00022989"/>
    </source>
</evidence>
<evidence type="ECO:0000256" key="5">
    <source>
        <dbReference type="ARBA" id="ARBA00038359"/>
    </source>
</evidence>
<evidence type="ECO:0000256" key="6">
    <source>
        <dbReference type="SAM" id="MobiDB-lite"/>
    </source>
</evidence>
<dbReference type="InterPro" id="IPR049326">
    <property type="entry name" value="Rhodopsin_dom_fungi"/>
</dbReference>
<comment type="subcellular location">
    <subcellularLocation>
        <location evidence="1">Membrane</location>
        <topology evidence="1">Multi-pass membrane protein</topology>
    </subcellularLocation>
</comment>
<feature type="region of interest" description="Disordered" evidence="6">
    <location>
        <begin position="333"/>
        <end position="362"/>
    </location>
</feature>